<reference evidence="1 2" key="1">
    <citation type="submission" date="2020-08" db="EMBL/GenBank/DDBJ databases">
        <title>Genomic Encyclopedia of Type Strains, Phase IV (KMG-IV): sequencing the most valuable type-strain genomes for metagenomic binning, comparative biology and taxonomic classification.</title>
        <authorList>
            <person name="Goeker M."/>
        </authorList>
    </citation>
    <scope>NUCLEOTIDE SEQUENCE [LARGE SCALE GENOMIC DNA]</scope>
    <source>
        <strain evidence="1 2">DSM 15743</strain>
    </source>
</reference>
<dbReference type="EMBL" id="JACIDC010000002">
    <property type="protein sequence ID" value="MBB4039128.1"/>
    <property type="molecule type" value="Genomic_DNA"/>
</dbReference>
<dbReference type="Proteomes" id="UP000519439">
    <property type="component" value="Unassembled WGS sequence"/>
</dbReference>
<gene>
    <name evidence="1" type="ORF">GGR34_000763</name>
</gene>
<accession>A0A7W6ICV2</accession>
<evidence type="ECO:0000313" key="1">
    <source>
        <dbReference type="EMBL" id="MBB4039128.1"/>
    </source>
</evidence>
<evidence type="ECO:0000313" key="2">
    <source>
        <dbReference type="Proteomes" id="UP000519439"/>
    </source>
</evidence>
<protein>
    <submittedName>
        <fullName evidence="1">tRNA A37 threonylcarbamoyladenosine modification protein TsaB</fullName>
    </submittedName>
</protein>
<comment type="caution">
    <text evidence="1">The sequence shown here is derived from an EMBL/GenBank/DDBJ whole genome shotgun (WGS) entry which is preliminary data.</text>
</comment>
<sequence length="134" mass="15557">MENPNLSIVPKIIQTVPYEDPIEARERDIAIAHGLALKHGFVLVEYDRCKALRANTRTSGFMLARMDAKEREHYEEYRNRQIARHLAEDLLNQGFIEFTTREDHSSPYETDEITTGKLLVVKPKENHDETNATY</sequence>
<organism evidence="1 2">
    <name type="scientific">Microvirga flocculans</name>
    <dbReference type="NCBI Taxonomy" id="217168"/>
    <lineage>
        <taxon>Bacteria</taxon>
        <taxon>Pseudomonadati</taxon>
        <taxon>Pseudomonadota</taxon>
        <taxon>Alphaproteobacteria</taxon>
        <taxon>Hyphomicrobiales</taxon>
        <taxon>Methylobacteriaceae</taxon>
        <taxon>Microvirga</taxon>
    </lineage>
</organism>
<dbReference type="RefSeq" id="WP_161634631.1">
    <property type="nucleotide sequence ID" value="NZ_JACIDC010000002.1"/>
</dbReference>
<keyword evidence="2" id="KW-1185">Reference proteome</keyword>
<proteinExistence type="predicted"/>
<name>A0A7W6ICV2_9HYPH</name>
<dbReference type="AlphaFoldDB" id="A0A7W6ICV2"/>